<dbReference type="SUPFAM" id="SSF47266">
    <property type="entry name" value="4-helical cytokines"/>
    <property type="match status" value="2"/>
</dbReference>
<dbReference type="PROSITE" id="PS00338">
    <property type="entry name" value="SOMATOTROPIN_2"/>
    <property type="match status" value="1"/>
</dbReference>
<dbReference type="GeneTree" id="ENSGT00950000182818"/>
<feature type="signal peptide" evidence="6">
    <location>
        <begin position="1"/>
        <end position="26"/>
    </location>
</feature>
<proteinExistence type="inferred from homology"/>
<evidence type="ECO:0000256" key="3">
    <source>
        <dbReference type="ARBA" id="ARBA00022525"/>
    </source>
</evidence>
<dbReference type="Proteomes" id="UP000001073">
    <property type="component" value="Chromosome 19"/>
</dbReference>
<dbReference type="InterPro" id="IPR018116">
    <property type="entry name" value="Somatotropin_CS"/>
</dbReference>
<dbReference type="GO" id="GO:0048513">
    <property type="term" value="P:animal organ development"/>
    <property type="evidence" value="ECO:0007669"/>
    <property type="project" value="TreeGrafter"/>
</dbReference>
<dbReference type="GO" id="GO:0005179">
    <property type="term" value="F:hormone activity"/>
    <property type="evidence" value="ECO:0007669"/>
    <property type="project" value="UniProtKB-KW"/>
</dbReference>
<dbReference type="InterPro" id="IPR001400">
    <property type="entry name" value="Somatotropin/Prolactin"/>
</dbReference>
<evidence type="ECO:0000313" key="8">
    <source>
        <dbReference type="Proteomes" id="UP000001073"/>
    </source>
</evidence>
<dbReference type="GO" id="GO:0045927">
    <property type="term" value="P:positive regulation of growth"/>
    <property type="evidence" value="ECO:0007669"/>
    <property type="project" value="TreeGrafter"/>
</dbReference>
<dbReference type="GO" id="GO:0060396">
    <property type="term" value="P:growth hormone receptor signaling pathway"/>
    <property type="evidence" value="ECO:0007669"/>
    <property type="project" value="TreeGrafter"/>
</dbReference>
<comment type="subcellular location">
    <subcellularLocation>
        <location evidence="1 5">Secreted</location>
    </subcellularLocation>
</comment>
<keyword evidence="4" id="KW-0479">Metal-binding</keyword>
<keyword evidence="6" id="KW-0732">Signal</keyword>
<feature type="binding site" evidence="4">
    <location>
        <position position="105"/>
    </location>
    <ligand>
        <name>Zn(2+)</name>
        <dbReference type="ChEBI" id="CHEBI:29105"/>
    </ligand>
</feature>
<feature type="chain" id="PRO_5014138146" evidence="6">
    <location>
        <begin position="27"/>
        <end position="122"/>
    </location>
</feature>
<evidence type="ECO:0000313" key="7">
    <source>
        <dbReference type="Ensembl" id="ENSNLEP00000042963.1"/>
    </source>
</evidence>
<evidence type="ECO:0000256" key="4">
    <source>
        <dbReference type="PIRSR" id="PIRSR601400-1"/>
    </source>
</evidence>
<protein>
    <submittedName>
        <fullName evidence="7">Uncharacterized protein</fullName>
    </submittedName>
</protein>
<dbReference type="GO" id="GO:0008083">
    <property type="term" value="F:growth factor activity"/>
    <property type="evidence" value="ECO:0007669"/>
    <property type="project" value="TreeGrafter"/>
</dbReference>
<dbReference type="GO" id="GO:0046872">
    <property type="term" value="F:metal ion binding"/>
    <property type="evidence" value="ECO:0007669"/>
    <property type="project" value="UniProtKB-KW"/>
</dbReference>
<evidence type="ECO:0000256" key="1">
    <source>
        <dbReference type="ARBA" id="ARBA00004613"/>
    </source>
</evidence>
<dbReference type="Pfam" id="PF00103">
    <property type="entry name" value="Hormone_1"/>
    <property type="match status" value="1"/>
</dbReference>
<organism evidence="7 8">
    <name type="scientific">Nomascus leucogenys</name>
    <name type="common">Northern white-cheeked gibbon</name>
    <name type="synonym">Hylobates leucogenys</name>
    <dbReference type="NCBI Taxonomy" id="61853"/>
    <lineage>
        <taxon>Eukaryota</taxon>
        <taxon>Metazoa</taxon>
        <taxon>Chordata</taxon>
        <taxon>Craniata</taxon>
        <taxon>Vertebrata</taxon>
        <taxon>Euteleostomi</taxon>
        <taxon>Mammalia</taxon>
        <taxon>Eutheria</taxon>
        <taxon>Euarchontoglires</taxon>
        <taxon>Primates</taxon>
        <taxon>Haplorrhini</taxon>
        <taxon>Catarrhini</taxon>
        <taxon>Hylobatidae</taxon>
        <taxon>Nomascus</taxon>
    </lineage>
</organism>
<keyword evidence="4" id="KW-0862">Zinc</keyword>
<reference evidence="7" key="3">
    <citation type="submission" date="2025-09" db="UniProtKB">
        <authorList>
            <consortium name="Ensembl"/>
        </authorList>
    </citation>
    <scope>IDENTIFICATION</scope>
</reference>
<dbReference type="GO" id="GO:0046427">
    <property type="term" value="P:positive regulation of receptor signaling pathway via JAK-STAT"/>
    <property type="evidence" value="ECO:0007669"/>
    <property type="project" value="TreeGrafter"/>
</dbReference>
<keyword evidence="8" id="KW-1185">Reference proteome</keyword>
<dbReference type="Gene3D" id="1.20.1250.10">
    <property type="match status" value="2"/>
</dbReference>
<name>A0A2I3HH37_NOMLE</name>
<gene>
    <name evidence="7" type="primary">LOC100585742</name>
</gene>
<accession>A0A2I3HH37</accession>
<dbReference type="Ensembl" id="ENSNLET00000058832.1">
    <property type="protein sequence ID" value="ENSNLEP00000042963.1"/>
    <property type="gene ID" value="ENSNLEG00000004087.2"/>
</dbReference>
<keyword evidence="5" id="KW-0372">Hormone</keyword>
<dbReference type="PANTHER" id="PTHR11417:SF67">
    <property type="entry name" value="CHORIONIC SOMATOMAMMOTROPIN HORMONE 1-RELATED"/>
    <property type="match status" value="1"/>
</dbReference>
<dbReference type="PRINTS" id="PR00836">
    <property type="entry name" value="SOMATOTROPIN"/>
</dbReference>
<evidence type="ECO:0000256" key="6">
    <source>
        <dbReference type="SAM" id="SignalP"/>
    </source>
</evidence>
<dbReference type="GO" id="GO:0005131">
    <property type="term" value="F:growth hormone receptor binding"/>
    <property type="evidence" value="ECO:0007669"/>
    <property type="project" value="TreeGrafter"/>
</dbReference>
<comment type="similarity">
    <text evidence="2 5">Belongs to the somatotropin/prolactin family.</text>
</comment>
<dbReference type="GO" id="GO:0005615">
    <property type="term" value="C:extracellular space"/>
    <property type="evidence" value="ECO:0007669"/>
    <property type="project" value="TreeGrafter"/>
</dbReference>
<dbReference type="GO" id="GO:0031667">
    <property type="term" value="P:response to nutrient levels"/>
    <property type="evidence" value="ECO:0007669"/>
    <property type="project" value="TreeGrafter"/>
</dbReference>
<evidence type="ECO:0000256" key="5">
    <source>
        <dbReference type="RuleBase" id="RU003618"/>
    </source>
</evidence>
<dbReference type="InterPro" id="IPR009079">
    <property type="entry name" value="4_helix_cytokine-like_core"/>
</dbReference>
<evidence type="ECO:0000256" key="2">
    <source>
        <dbReference type="ARBA" id="ARBA00008474"/>
    </source>
</evidence>
<reference evidence="7 8" key="1">
    <citation type="submission" date="2012-10" db="EMBL/GenBank/DDBJ databases">
        <authorList>
            <consortium name="Gibbon Genome Sequencing Consortium"/>
        </authorList>
    </citation>
    <scope>NUCLEOTIDE SEQUENCE [LARGE SCALE GENOMIC DNA]</scope>
</reference>
<dbReference type="AlphaFoldDB" id="A0A2I3HH37"/>
<sequence length="122" mass="13774">MAAGSRMSLLLAFALLCLPWLHQAGAVQTVPLARLFDHAMLQAHHAHQLAIDTYQEFRLEDGSPQTGQTLKQTYSKFDTNSHNHDALLKNYGLLHCFRKDMDKVETFLRIVQCRSVEGSCGF</sequence>
<keyword evidence="3" id="KW-0964">Secreted</keyword>
<reference evidence="7" key="2">
    <citation type="submission" date="2025-08" db="UniProtKB">
        <authorList>
            <consortium name="Ensembl"/>
        </authorList>
    </citation>
    <scope>IDENTIFICATION</scope>
</reference>
<dbReference type="EMBL" id="ADFV01061266">
    <property type="status" value="NOT_ANNOTATED_CDS"/>
    <property type="molecule type" value="Genomic_DNA"/>
</dbReference>
<dbReference type="PANTHER" id="PTHR11417">
    <property type="entry name" value="SOMATOTROPIN,PROLACTIN"/>
    <property type="match status" value="1"/>
</dbReference>